<evidence type="ECO:0000313" key="2">
    <source>
        <dbReference type="Proteomes" id="UP001150581"/>
    </source>
</evidence>
<gene>
    <name evidence="1" type="ORF">LPJ66_000075</name>
</gene>
<evidence type="ECO:0000313" key="1">
    <source>
        <dbReference type="EMBL" id="KAJ1902315.1"/>
    </source>
</evidence>
<dbReference type="EMBL" id="JANBPG010000002">
    <property type="protein sequence ID" value="KAJ1902315.1"/>
    <property type="molecule type" value="Genomic_DNA"/>
</dbReference>
<comment type="caution">
    <text evidence="1">The sequence shown here is derived from an EMBL/GenBank/DDBJ whole genome shotgun (WGS) entry which is preliminary data.</text>
</comment>
<reference evidence="1" key="1">
    <citation type="submission" date="2022-07" db="EMBL/GenBank/DDBJ databases">
        <title>Phylogenomic reconstructions and comparative analyses of Kickxellomycotina fungi.</title>
        <authorList>
            <person name="Reynolds N.K."/>
            <person name="Stajich J.E."/>
            <person name="Barry K."/>
            <person name="Grigoriev I.V."/>
            <person name="Crous P."/>
            <person name="Smith M.E."/>
        </authorList>
    </citation>
    <scope>NUCLEOTIDE SEQUENCE</scope>
    <source>
        <strain evidence="1">Benny 63K</strain>
    </source>
</reference>
<protein>
    <submittedName>
        <fullName evidence="1">Uncharacterized protein</fullName>
    </submittedName>
</protein>
<name>A0ACC1IWT7_9FUNG</name>
<sequence>MVNLPIPQSLDKECIKAAKILNSFVTPGGEGTDKFIPPDILANAKGIAFLTVLKAGFIWSGRIGTGLVVARLPDGTWSAPSAINTAGAGVGGQIGAEMTDFVMILTNDAAVKSFSHGGNVTLGANLTVAAGPYGRGAEASGTIRNLAPVLSYSKSRGLFAGVSLEGSAIFERKDANERMYGRRVRAQELMSGAVAPPPQADVLYRALDLKAARLPNDIGDAASIYSGTASTAGAGYAAGAGTYGAAAGTYGAANPSPYGAAAGTYGAANPSPYGAAARTYGAANPSPYGASPSPYGAASNYGASPALPAAPDNSSYLNRSLTENIDKAASPAYGPASNYSAASNYGASSSQASPAYGAAGYHSAVPGSTKAGGRAPPPPPPPRPNDTPAGVRAVANYDFNGTEAGDLSFTKGDIITVTEKKESQNDWWEGICNGKTGSFPANYVSLS</sequence>
<accession>A0ACC1IWT7</accession>
<proteinExistence type="predicted"/>
<organism evidence="1 2">
    <name type="scientific">Kickxella alabastrina</name>
    <dbReference type="NCBI Taxonomy" id="61397"/>
    <lineage>
        <taxon>Eukaryota</taxon>
        <taxon>Fungi</taxon>
        <taxon>Fungi incertae sedis</taxon>
        <taxon>Zoopagomycota</taxon>
        <taxon>Kickxellomycotina</taxon>
        <taxon>Kickxellomycetes</taxon>
        <taxon>Kickxellales</taxon>
        <taxon>Kickxellaceae</taxon>
        <taxon>Kickxella</taxon>
    </lineage>
</organism>
<keyword evidence="2" id="KW-1185">Reference proteome</keyword>
<dbReference type="Proteomes" id="UP001150581">
    <property type="component" value="Unassembled WGS sequence"/>
</dbReference>